<protein>
    <submittedName>
        <fullName evidence="1">1391_t:CDS:1</fullName>
    </submittedName>
</protein>
<reference evidence="1" key="1">
    <citation type="submission" date="2021-06" db="EMBL/GenBank/DDBJ databases">
        <authorList>
            <person name="Kallberg Y."/>
            <person name="Tangrot J."/>
            <person name="Rosling A."/>
        </authorList>
    </citation>
    <scope>NUCLEOTIDE SEQUENCE</scope>
    <source>
        <strain evidence="1">IN212</strain>
    </source>
</reference>
<feature type="non-terminal residue" evidence="1">
    <location>
        <position position="116"/>
    </location>
</feature>
<evidence type="ECO:0000313" key="2">
    <source>
        <dbReference type="Proteomes" id="UP000789396"/>
    </source>
</evidence>
<dbReference type="Proteomes" id="UP000789396">
    <property type="component" value="Unassembled WGS sequence"/>
</dbReference>
<comment type="caution">
    <text evidence="1">The sequence shown here is derived from an EMBL/GenBank/DDBJ whole genome shotgun (WGS) entry which is preliminary data.</text>
</comment>
<proteinExistence type="predicted"/>
<dbReference type="EMBL" id="CAJVPZ010050510">
    <property type="protein sequence ID" value="CAG8777684.1"/>
    <property type="molecule type" value="Genomic_DNA"/>
</dbReference>
<gene>
    <name evidence="1" type="ORF">RFULGI_LOCUS15546</name>
</gene>
<dbReference type="AlphaFoldDB" id="A0A9N9JGA8"/>
<feature type="non-terminal residue" evidence="1">
    <location>
        <position position="1"/>
    </location>
</feature>
<sequence length="116" mass="13855">NYLPKSLTILNLLSVYNYKYKNLNSFLHNLDTEFVKLKVLVLPLDIELNQIPNLKNFIRQNKYLEKLEIVKNFNIEKKEDCERDIIDLCQARNVRCNLKMQDISQQQQLYQLSSYG</sequence>
<keyword evidence="2" id="KW-1185">Reference proteome</keyword>
<evidence type="ECO:0000313" key="1">
    <source>
        <dbReference type="EMBL" id="CAG8777684.1"/>
    </source>
</evidence>
<name>A0A9N9JGA8_9GLOM</name>
<organism evidence="1 2">
    <name type="scientific">Racocetra fulgida</name>
    <dbReference type="NCBI Taxonomy" id="60492"/>
    <lineage>
        <taxon>Eukaryota</taxon>
        <taxon>Fungi</taxon>
        <taxon>Fungi incertae sedis</taxon>
        <taxon>Mucoromycota</taxon>
        <taxon>Glomeromycotina</taxon>
        <taxon>Glomeromycetes</taxon>
        <taxon>Diversisporales</taxon>
        <taxon>Gigasporaceae</taxon>
        <taxon>Racocetra</taxon>
    </lineage>
</organism>
<accession>A0A9N9JGA8</accession>